<sequence>MATILFCWEMGEGMGHLMPVRKVLKALVEQGHDLVVAAVEVHTARRVLGSFSKSIVQAPSQVDKRYPLGRPAEGVADLLSLNGFADNASLKGRHHAWCQLATLFKPDLVITEHSPGALLMARALRIPVVHVGTGFTLPPEQFPMCFPGFAVGDNGKREQRHLDVFNKLIGSSGGQPLNHLHELFNSVAGRYLLSFAELDHLGPRDGVPYMGVEVPEDGERPVWPDAGQHQVFAYLKPFAALEGFLTAVNALKLSLLLVPDRIDPAILRRHKSSNIRVVEGRQSMKSVTRDADLIVCNGNHGTAAAAMLGGVPSLSFPLHQEQEACARRVASSSLGAMLPVKDGKAIPPLLETMLRSRAMQESCGKAASRYQGFDYQDSVNRMVREIGALL</sequence>
<dbReference type="Pfam" id="PF13528">
    <property type="entry name" value="Glyco_trans_1_3"/>
    <property type="match status" value="1"/>
</dbReference>
<dbReference type="PANTHER" id="PTHR21015">
    <property type="entry name" value="UDP-N-ACETYLGLUCOSAMINE--N-ACETYLMURAMYL-(PENTAPEPTIDE) PYROPHOSPHORYL-UNDECAPRENOL N-ACETYLGLUCOSAMINE TRANSFERASE 1"/>
    <property type="match status" value="1"/>
</dbReference>
<proteinExistence type="predicted"/>
<evidence type="ECO:0000313" key="1">
    <source>
        <dbReference type="EMBL" id="KGD61934.1"/>
    </source>
</evidence>
<dbReference type="Gene3D" id="3.40.50.2000">
    <property type="entry name" value="Glycogen Phosphorylase B"/>
    <property type="match status" value="2"/>
</dbReference>
<accession>A0ABR4WEI5</accession>
<name>A0ABR4WEI5_9GAMM</name>
<dbReference type="PANTHER" id="PTHR21015:SF22">
    <property type="entry name" value="GLYCOSYLTRANSFERASE"/>
    <property type="match status" value="1"/>
</dbReference>
<dbReference type="Proteomes" id="UP000029443">
    <property type="component" value="Unassembled WGS sequence"/>
</dbReference>
<evidence type="ECO:0000313" key="2">
    <source>
        <dbReference type="Proteomes" id="UP000029443"/>
    </source>
</evidence>
<dbReference type="RefSeq" id="WP_156964838.1">
    <property type="nucleotide sequence ID" value="NZ_ARXU01000003.1"/>
</dbReference>
<protein>
    <submittedName>
        <fullName evidence="1">Glycosyltransferase</fullName>
    </submittedName>
</protein>
<gene>
    <name evidence="1" type="ORF">T9A_01143</name>
</gene>
<organism evidence="1 2">
    <name type="scientific">Alcanivorax jadensis T9</name>
    <dbReference type="NCBI Taxonomy" id="1177181"/>
    <lineage>
        <taxon>Bacteria</taxon>
        <taxon>Pseudomonadati</taxon>
        <taxon>Pseudomonadota</taxon>
        <taxon>Gammaproteobacteria</taxon>
        <taxon>Oceanospirillales</taxon>
        <taxon>Alcanivoracaceae</taxon>
        <taxon>Alcanivorax</taxon>
    </lineage>
</organism>
<dbReference type="SUPFAM" id="SSF53756">
    <property type="entry name" value="UDP-Glycosyltransferase/glycogen phosphorylase"/>
    <property type="match status" value="1"/>
</dbReference>
<dbReference type="EMBL" id="ARXU01000003">
    <property type="protein sequence ID" value="KGD61934.1"/>
    <property type="molecule type" value="Genomic_DNA"/>
</dbReference>
<keyword evidence="2" id="KW-1185">Reference proteome</keyword>
<comment type="caution">
    <text evidence="1">The sequence shown here is derived from an EMBL/GenBank/DDBJ whole genome shotgun (WGS) entry which is preliminary data.</text>
</comment>
<reference evidence="1 2" key="1">
    <citation type="submission" date="2012-09" db="EMBL/GenBank/DDBJ databases">
        <title>Genome Sequence of alkane-degrading Bacterium Alcanivorax jadensis T9.</title>
        <authorList>
            <person name="Lai Q."/>
            <person name="Shao Z."/>
        </authorList>
    </citation>
    <scope>NUCLEOTIDE SEQUENCE [LARGE SCALE GENOMIC DNA]</scope>
    <source>
        <strain evidence="1 2">T9</strain>
    </source>
</reference>